<sequence>ENDNATIEQLFGKLREGLLLAGQGRQGFLDEFDQILQPDQSARFLLHLVQPAKESGKP</sequence>
<organism evidence="1 2">
    <name type="scientific">Rotaria magnacalcarata</name>
    <dbReference type="NCBI Taxonomy" id="392030"/>
    <lineage>
        <taxon>Eukaryota</taxon>
        <taxon>Metazoa</taxon>
        <taxon>Spiralia</taxon>
        <taxon>Gnathifera</taxon>
        <taxon>Rotifera</taxon>
        <taxon>Eurotatoria</taxon>
        <taxon>Bdelloidea</taxon>
        <taxon>Philodinida</taxon>
        <taxon>Philodinidae</taxon>
        <taxon>Rotaria</taxon>
    </lineage>
</organism>
<reference evidence="1" key="1">
    <citation type="submission" date="2021-02" db="EMBL/GenBank/DDBJ databases">
        <authorList>
            <person name="Nowell W R."/>
        </authorList>
    </citation>
    <scope>NUCLEOTIDE SEQUENCE</scope>
</reference>
<dbReference type="EMBL" id="CAJOBI010157601">
    <property type="protein sequence ID" value="CAF4838124.1"/>
    <property type="molecule type" value="Genomic_DNA"/>
</dbReference>
<proteinExistence type="predicted"/>
<dbReference type="Proteomes" id="UP000676336">
    <property type="component" value="Unassembled WGS sequence"/>
</dbReference>
<evidence type="ECO:0000313" key="1">
    <source>
        <dbReference type="EMBL" id="CAF4838124.1"/>
    </source>
</evidence>
<name>A0A8S3BUU9_9BILA</name>
<evidence type="ECO:0000313" key="2">
    <source>
        <dbReference type="Proteomes" id="UP000676336"/>
    </source>
</evidence>
<protein>
    <submittedName>
        <fullName evidence="1">Uncharacterized protein</fullName>
    </submittedName>
</protein>
<gene>
    <name evidence="1" type="ORF">SMN809_LOCUS48807</name>
</gene>
<feature type="non-terminal residue" evidence="1">
    <location>
        <position position="58"/>
    </location>
</feature>
<comment type="caution">
    <text evidence="1">The sequence shown here is derived from an EMBL/GenBank/DDBJ whole genome shotgun (WGS) entry which is preliminary data.</text>
</comment>
<accession>A0A8S3BUU9</accession>
<feature type="non-terminal residue" evidence="1">
    <location>
        <position position="1"/>
    </location>
</feature>
<dbReference type="AlphaFoldDB" id="A0A8S3BUU9"/>